<dbReference type="PANTHER" id="PTHR37292:SF2">
    <property type="entry name" value="DUF262 DOMAIN-CONTAINING PROTEIN"/>
    <property type="match status" value="1"/>
</dbReference>
<dbReference type="Pfam" id="PF07510">
    <property type="entry name" value="GmrSD_C"/>
    <property type="match status" value="1"/>
</dbReference>
<dbReference type="InterPro" id="IPR011089">
    <property type="entry name" value="GmrSD_C"/>
</dbReference>
<feature type="domain" description="GmrSD restriction endonucleases C-terminal" evidence="1">
    <location>
        <begin position="208"/>
        <end position="272"/>
    </location>
</feature>
<feature type="non-terminal residue" evidence="2">
    <location>
        <position position="1"/>
    </location>
</feature>
<gene>
    <name evidence="2" type="ORF">LCGC14_2695090</name>
</gene>
<organism evidence="2">
    <name type="scientific">marine sediment metagenome</name>
    <dbReference type="NCBI Taxonomy" id="412755"/>
    <lineage>
        <taxon>unclassified sequences</taxon>
        <taxon>metagenomes</taxon>
        <taxon>ecological metagenomes</taxon>
    </lineage>
</organism>
<evidence type="ECO:0000259" key="1">
    <source>
        <dbReference type="Pfam" id="PF07510"/>
    </source>
</evidence>
<dbReference type="EMBL" id="LAZR01047867">
    <property type="protein sequence ID" value="KKK93217.1"/>
    <property type="molecule type" value="Genomic_DNA"/>
</dbReference>
<accession>A0A0F8ZHC0</accession>
<protein>
    <recommendedName>
        <fullName evidence="1">GmrSD restriction endonucleases C-terminal domain-containing protein</fullName>
    </recommendedName>
</protein>
<dbReference type="AlphaFoldDB" id="A0A0F8ZHC0"/>
<proteinExistence type="predicted"/>
<sequence length="322" mass="37732">VNAREEIFGFVDRLNYDLTRKNGFDKDFIMKSCLVLTDLPVAYKVKNFTNKNLALIQSSWEDIKIAIEKSVDLINIFGVDRDTLTSANALIPIIYYFFKKPDIDLRSSTTSFAIQNSVNIRRWLSMALLNNVFSGQSDNMLRDVRNALQDNHHTDDFPVDKINETISKSGRTAYYDDYAIDNFLELTYHKRVTFLALSLLYEENAWGTMQFHKDHIFPQDTFKWKNLKDKGFTDDVCAEFINLKDNIGNLTLLLGHENIEKRNKPFEEWIKTRDESFLDKHLIPRDEKLWKLENFEDFVVAREELFKNRLIQLFGKPAGTQE</sequence>
<reference evidence="2" key="1">
    <citation type="journal article" date="2015" name="Nature">
        <title>Complex archaea that bridge the gap between prokaryotes and eukaryotes.</title>
        <authorList>
            <person name="Spang A."/>
            <person name="Saw J.H."/>
            <person name="Jorgensen S.L."/>
            <person name="Zaremba-Niedzwiedzka K."/>
            <person name="Martijn J."/>
            <person name="Lind A.E."/>
            <person name="van Eijk R."/>
            <person name="Schleper C."/>
            <person name="Guy L."/>
            <person name="Ettema T.J."/>
        </authorList>
    </citation>
    <scope>NUCLEOTIDE SEQUENCE</scope>
</reference>
<evidence type="ECO:0000313" key="2">
    <source>
        <dbReference type="EMBL" id="KKK93217.1"/>
    </source>
</evidence>
<name>A0A0F8ZHC0_9ZZZZ</name>
<dbReference type="PANTHER" id="PTHR37292">
    <property type="entry name" value="VNG6097C"/>
    <property type="match status" value="1"/>
</dbReference>
<comment type="caution">
    <text evidence="2">The sequence shown here is derived from an EMBL/GenBank/DDBJ whole genome shotgun (WGS) entry which is preliminary data.</text>
</comment>